<dbReference type="OrthoDB" id="5919063at2759"/>
<proteinExistence type="predicted"/>
<evidence type="ECO:0000313" key="2">
    <source>
        <dbReference type="Proteomes" id="UP000054843"/>
    </source>
</evidence>
<organism evidence="1 2">
    <name type="scientific">Trichinella papuae</name>
    <dbReference type="NCBI Taxonomy" id="268474"/>
    <lineage>
        <taxon>Eukaryota</taxon>
        <taxon>Metazoa</taxon>
        <taxon>Ecdysozoa</taxon>
        <taxon>Nematoda</taxon>
        <taxon>Enoplea</taxon>
        <taxon>Dorylaimia</taxon>
        <taxon>Trichinellida</taxon>
        <taxon>Trichinellidae</taxon>
        <taxon>Trichinella</taxon>
    </lineage>
</organism>
<protein>
    <submittedName>
        <fullName evidence="1">Uncharacterized protein</fullName>
    </submittedName>
</protein>
<sequence>MLQNLFCTLRACMQYEALATFIAKSLITMLHERQTLFPWLIFYFSDVRLTVALRSKSASERNCIQFEAVRGWKHCVLIEKLTEDHQHQAPNNLFALYSLLFFGIISEK</sequence>
<dbReference type="AlphaFoldDB" id="A0A0V1MQ09"/>
<gene>
    <name evidence="1" type="ORF">T10_5544</name>
</gene>
<dbReference type="EMBL" id="JYDO01000057">
    <property type="protein sequence ID" value="KRZ73895.1"/>
    <property type="molecule type" value="Genomic_DNA"/>
</dbReference>
<accession>A0A0V1MQ09</accession>
<name>A0A0V1MQ09_9BILA</name>
<keyword evidence="2" id="KW-1185">Reference proteome</keyword>
<reference evidence="1 2" key="1">
    <citation type="submission" date="2015-01" db="EMBL/GenBank/DDBJ databases">
        <title>Evolution of Trichinella species and genotypes.</title>
        <authorList>
            <person name="Korhonen P.K."/>
            <person name="Edoardo P."/>
            <person name="Giuseppe L.R."/>
            <person name="Gasser R.B."/>
        </authorList>
    </citation>
    <scope>NUCLEOTIDE SEQUENCE [LARGE SCALE GENOMIC DNA]</scope>
    <source>
        <strain evidence="1">ISS1980</strain>
    </source>
</reference>
<comment type="caution">
    <text evidence="1">The sequence shown here is derived from an EMBL/GenBank/DDBJ whole genome shotgun (WGS) entry which is preliminary data.</text>
</comment>
<dbReference type="Proteomes" id="UP000054843">
    <property type="component" value="Unassembled WGS sequence"/>
</dbReference>
<evidence type="ECO:0000313" key="1">
    <source>
        <dbReference type="EMBL" id="KRZ73895.1"/>
    </source>
</evidence>